<dbReference type="Gene3D" id="1.20.272.10">
    <property type="match status" value="1"/>
</dbReference>
<dbReference type="AlphaFoldDB" id="A0AAV9IUA2"/>
<evidence type="ECO:0000256" key="1">
    <source>
        <dbReference type="ARBA" id="ARBA00005378"/>
    </source>
</evidence>
<dbReference type="PANTHER" id="PTHR11669:SF1">
    <property type="entry name" value="REPLICATION FACTOR C SUBUNIT 3"/>
    <property type="match status" value="1"/>
</dbReference>
<dbReference type="Pfam" id="PF22534">
    <property type="entry name" value="RFC_C"/>
    <property type="match status" value="1"/>
</dbReference>
<evidence type="ECO:0000313" key="4">
    <source>
        <dbReference type="EMBL" id="KAK4535695.1"/>
    </source>
</evidence>
<dbReference type="PANTHER" id="PTHR11669">
    <property type="entry name" value="REPLICATION FACTOR C / DNA POLYMERASE III GAMMA-TAU SUBUNIT"/>
    <property type="match status" value="1"/>
</dbReference>
<evidence type="ECO:0000313" key="5">
    <source>
        <dbReference type="Proteomes" id="UP001301350"/>
    </source>
</evidence>
<dbReference type="InterPro" id="IPR050238">
    <property type="entry name" value="DNA_Rep/Repair_Clamp_Loader"/>
</dbReference>
<dbReference type="Pfam" id="PF00004">
    <property type="entry name" value="AAA"/>
    <property type="match status" value="1"/>
</dbReference>
<dbReference type="GO" id="GO:0005663">
    <property type="term" value="C:DNA replication factor C complex"/>
    <property type="evidence" value="ECO:0007669"/>
    <property type="project" value="TreeGrafter"/>
</dbReference>
<dbReference type="Gene3D" id="3.40.50.300">
    <property type="entry name" value="P-loop containing nucleotide triphosphate hydrolases"/>
    <property type="match status" value="1"/>
</dbReference>
<dbReference type="GO" id="GO:0005524">
    <property type="term" value="F:ATP binding"/>
    <property type="evidence" value="ECO:0007669"/>
    <property type="project" value="InterPro"/>
</dbReference>
<proteinExistence type="inferred from homology"/>
<dbReference type="InterPro" id="IPR027417">
    <property type="entry name" value="P-loop_NTPase"/>
</dbReference>
<name>A0AAV9IUA2_CYACA</name>
<reference evidence="4 5" key="1">
    <citation type="submission" date="2022-07" db="EMBL/GenBank/DDBJ databases">
        <title>Genome-wide signatures of adaptation to extreme environments.</title>
        <authorList>
            <person name="Cho C.H."/>
            <person name="Yoon H.S."/>
        </authorList>
    </citation>
    <scope>NUCLEOTIDE SEQUENCE [LARGE SCALE GENOMIC DNA]</scope>
    <source>
        <strain evidence="4 5">DBV 063 E5</strain>
    </source>
</reference>
<dbReference type="SUPFAM" id="SSF52540">
    <property type="entry name" value="P-loop containing nucleoside triphosphate hydrolases"/>
    <property type="match status" value="1"/>
</dbReference>
<accession>A0AAV9IUA2</accession>
<dbReference type="SUPFAM" id="SSF48019">
    <property type="entry name" value="post-AAA+ oligomerization domain-like"/>
    <property type="match status" value="1"/>
</dbReference>
<dbReference type="EMBL" id="JANCYW010000005">
    <property type="protein sequence ID" value="KAK4535695.1"/>
    <property type="molecule type" value="Genomic_DNA"/>
</dbReference>
<dbReference type="Gene3D" id="1.10.8.60">
    <property type="match status" value="1"/>
</dbReference>
<dbReference type="GO" id="GO:0005634">
    <property type="term" value="C:nucleus"/>
    <property type="evidence" value="ECO:0007669"/>
    <property type="project" value="TreeGrafter"/>
</dbReference>
<dbReference type="Proteomes" id="UP001301350">
    <property type="component" value="Unassembled WGS sequence"/>
</dbReference>
<keyword evidence="5" id="KW-1185">Reference proteome</keyword>
<dbReference type="Pfam" id="PF21960">
    <property type="entry name" value="RCF1-5-like_lid"/>
    <property type="match status" value="1"/>
</dbReference>
<sequence length="387" mass="43659">MEIEERHDGLLWVDKHRPVGLSQLRQVHPELTQRLERLARAGGDLPHLLFYGPPGGGKRTRVRALLREMYGVGVEHTKVEHRVFKVGEPAKTVEVTTVSSAYHIEMNPSDAGWNDRLVVQAVIKEIAASRPLEVVARWGATSADADTPSSRRPRFKVVVLHEVDQLTRDAQQALRRTMEKYSGTCRLVLVADSPTRVIDPLRSRCFPVRVPAPTVDEVVHVLRSVTRQEHLRDQDVPEAFLRKVAVESERNLRRALLSLEASHLSAFPFRESHAVSRPDWQVVCEDVATLIAREQTPQALLKVRAKYYELLTHCIPGDVIFKYVLWALLRRSPRRLAPPLCAWAAFYQHRLCTGSKAILHLEAFAAKAMATIRAHGAEGIAMVEDVL</sequence>
<dbReference type="FunFam" id="3.40.50.300:FF:000136">
    <property type="entry name" value="Replication factor C subunit 5"/>
    <property type="match status" value="1"/>
</dbReference>
<comment type="caution">
    <text evidence="4">The sequence shown here is derived from an EMBL/GenBank/DDBJ whole genome shotgun (WGS) entry which is preliminary data.</text>
</comment>
<comment type="similarity">
    <text evidence="1">Belongs to the activator 1 small subunits family.</text>
</comment>
<dbReference type="GO" id="GO:0003689">
    <property type="term" value="F:DNA clamp loader activity"/>
    <property type="evidence" value="ECO:0007669"/>
    <property type="project" value="TreeGrafter"/>
</dbReference>
<dbReference type="FunFam" id="1.10.8.60:FF:000030">
    <property type="entry name" value="replication factor C subunit 3"/>
    <property type="match status" value="1"/>
</dbReference>
<dbReference type="GO" id="GO:0006261">
    <property type="term" value="P:DNA-templated DNA replication"/>
    <property type="evidence" value="ECO:0007669"/>
    <property type="project" value="TreeGrafter"/>
</dbReference>
<dbReference type="GO" id="GO:0016887">
    <property type="term" value="F:ATP hydrolysis activity"/>
    <property type="evidence" value="ECO:0007669"/>
    <property type="project" value="InterPro"/>
</dbReference>
<evidence type="ECO:0000259" key="3">
    <source>
        <dbReference type="Pfam" id="PF00004"/>
    </source>
</evidence>
<keyword evidence="2" id="KW-0235">DNA replication</keyword>
<dbReference type="GO" id="GO:0003677">
    <property type="term" value="F:DNA binding"/>
    <property type="evidence" value="ECO:0007669"/>
    <property type="project" value="InterPro"/>
</dbReference>
<organism evidence="4 5">
    <name type="scientific">Cyanidium caldarium</name>
    <name type="common">Red alga</name>
    <dbReference type="NCBI Taxonomy" id="2771"/>
    <lineage>
        <taxon>Eukaryota</taxon>
        <taxon>Rhodophyta</taxon>
        <taxon>Bangiophyceae</taxon>
        <taxon>Cyanidiales</taxon>
        <taxon>Cyanidiaceae</taxon>
        <taxon>Cyanidium</taxon>
    </lineage>
</organism>
<dbReference type="InterPro" id="IPR003959">
    <property type="entry name" value="ATPase_AAA_core"/>
</dbReference>
<dbReference type="GO" id="GO:0006281">
    <property type="term" value="P:DNA repair"/>
    <property type="evidence" value="ECO:0007669"/>
    <property type="project" value="TreeGrafter"/>
</dbReference>
<evidence type="ECO:0000256" key="2">
    <source>
        <dbReference type="ARBA" id="ARBA00022705"/>
    </source>
</evidence>
<protein>
    <recommendedName>
        <fullName evidence="3">ATPase AAA-type core domain-containing protein</fullName>
    </recommendedName>
</protein>
<dbReference type="InterPro" id="IPR008921">
    <property type="entry name" value="DNA_pol3_clamp-load_cplx_C"/>
</dbReference>
<gene>
    <name evidence="4" type="ORF">CDCA_CDCA05G1720</name>
</gene>
<feature type="domain" description="ATPase AAA-type core" evidence="3">
    <location>
        <begin position="48"/>
        <end position="205"/>
    </location>
</feature>